<evidence type="ECO:0000313" key="4">
    <source>
        <dbReference type="Proteomes" id="UP000006732"/>
    </source>
</evidence>
<dbReference type="InterPro" id="IPR010131">
    <property type="entry name" value="MdtP/NodT-like"/>
</dbReference>
<dbReference type="KEGG" id="ppd:Ppro_2205"/>
<evidence type="ECO:0000256" key="2">
    <source>
        <dbReference type="RuleBase" id="RU362097"/>
    </source>
</evidence>
<evidence type="ECO:0000256" key="1">
    <source>
        <dbReference type="ARBA" id="ARBA00007613"/>
    </source>
</evidence>
<reference evidence="3 4" key="1">
    <citation type="submission" date="2006-10" db="EMBL/GenBank/DDBJ databases">
        <title>Complete sequence of chromosome of Pelobacter propionicus DSM 2379.</title>
        <authorList>
            <consortium name="US DOE Joint Genome Institute"/>
            <person name="Copeland A."/>
            <person name="Lucas S."/>
            <person name="Lapidus A."/>
            <person name="Barry K."/>
            <person name="Detter J.C."/>
            <person name="Glavina del Rio T."/>
            <person name="Hammon N."/>
            <person name="Israni S."/>
            <person name="Dalin E."/>
            <person name="Tice H."/>
            <person name="Pitluck S."/>
            <person name="Saunders E."/>
            <person name="Brettin T."/>
            <person name="Bruce D."/>
            <person name="Han C."/>
            <person name="Tapia R."/>
            <person name="Schmutz J."/>
            <person name="Larimer F."/>
            <person name="Land M."/>
            <person name="Hauser L."/>
            <person name="Kyrpides N."/>
            <person name="Kim E."/>
            <person name="Lovley D."/>
            <person name="Richardson P."/>
        </authorList>
    </citation>
    <scope>NUCLEOTIDE SEQUENCE [LARGE SCALE GENOMIC DNA]</scope>
    <source>
        <strain evidence="4">DSM 2379 / NBRC 103807 / OttBd1</strain>
    </source>
</reference>
<dbReference type="Gene3D" id="1.20.1600.10">
    <property type="entry name" value="Outer membrane efflux proteins (OEP)"/>
    <property type="match status" value="1"/>
</dbReference>
<keyword evidence="2" id="KW-0812">Transmembrane</keyword>
<proteinExistence type="inferred from homology"/>
<dbReference type="EMBL" id="CP000482">
    <property type="protein sequence ID" value="ABK99812.1"/>
    <property type="molecule type" value="Genomic_DNA"/>
</dbReference>
<dbReference type="HOGENOM" id="CLU_012817_13_1_7"/>
<dbReference type="PANTHER" id="PTHR30203:SF33">
    <property type="entry name" value="BLR4455 PROTEIN"/>
    <property type="match status" value="1"/>
</dbReference>
<dbReference type="STRING" id="338966.Ppro_2205"/>
<dbReference type="AlphaFoldDB" id="A1AR42"/>
<keyword evidence="4" id="KW-1185">Reference proteome</keyword>
<gene>
    <name evidence="3" type="ordered locus">Ppro_2205</name>
</gene>
<dbReference type="GO" id="GO:0015562">
    <property type="term" value="F:efflux transmembrane transporter activity"/>
    <property type="evidence" value="ECO:0007669"/>
    <property type="project" value="InterPro"/>
</dbReference>
<dbReference type="Proteomes" id="UP000006732">
    <property type="component" value="Chromosome"/>
</dbReference>
<dbReference type="eggNOG" id="COG1538">
    <property type="taxonomic scope" value="Bacteria"/>
</dbReference>
<dbReference type="Gene3D" id="2.20.200.10">
    <property type="entry name" value="Outer membrane efflux proteins (OEP)"/>
    <property type="match status" value="1"/>
</dbReference>
<dbReference type="SUPFAM" id="SSF56954">
    <property type="entry name" value="Outer membrane efflux proteins (OEP)"/>
    <property type="match status" value="1"/>
</dbReference>
<keyword evidence="2" id="KW-0564">Palmitate</keyword>
<dbReference type="PROSITE" id="PS51257">
    <property type="entry name" value="PROKAR_LIPOPROTEIN"/>
    <property type="match status" value="1"/>
</dbReference>
<keyword evidence="2" id="KW-1134">Transmembrane beta strand</keyword>
<accession>A1AR42</accession>
<dbReference type="InterPro" id="IPR003423">
    <property type="entry name" value="OMP_efflux"/>
</dbReference>
<sequence length="471" mass="50831">MKPILPVAMATLLLACSVGPDYVRPTAVVPAAFGESAPWRVAQPRDNAQRGPWWHIYEDPRLNGLMEQVTLSNQSLKAAEAQFRQARALVQAARSGYHPQLHGGASLDRSRSYSKNSGSTSTTYLLSADASWELDLWGRVRRDVEASRAEAQASAADLESLRLSIQAELVGDYFQLRTIDAQKRLLDETVSSYEQYLELTRNRHAAGVASPADVLQAETQLRNSQAQAIDLGVERAQREHAIALLIGRAPAEFTLTPIPLDSIPPPSPPGLPSRLLERRPDIAAAERRVAAANARIGVATAAYFPAITLSSSAGFASSSLSNWLSWPGHVWALGSAIAQTVYDGGLRGAQVDEARATHEATVANYRQTVLTAFQEVEDNLAALRILEQEAAVQDQALRAARQSLVITTNQYRAGIVGYLNVIVAQTTALELERDSIDLMGRRMAASVNLVKGIGGGWDAADLAAIDGNGQQ</sequence>
<keyword evidence="2 3" id="KW-0449">Lipoprotein</keyword>
<dbReference type="GO" id="GO:0005886">
    <property type="term" value="C:plasma membrane"/>
    <property type="evidence" value="ECO:0007669"/>
    <property type="project" value="UniProtKB-SubCell"/>
</dbReference>
<dbReference type="Pfam" id="PF02321">
    <property type="entry name" value="OEP"/>
    <property type="match status" value="2"/>
</dbReference>
<comment type="similarity">
    <text evidence="1 2">Belongs to the outer membrane factor (OMF) (TC 1.B.17) family.</text>
</comment>
<organism evidence="3 4">
    <name type="scientific">Pelobacter propionicus (strain DSM 2379 / NBRC 103807 / OttBd1)</name>
    <dbReference type="NCBI Taxonomy" id="338966"/>
    <lineage>
        <taxon>Bacteria</taxon>
        <taxon>Pseudomonadati</taxon>
        <taxon>Thermodesulfobacteriota</taxon>
        <taxon>Desulfuromonadia</taxon>
        <taxon>Desulfuromonadales</taxon>
        <taxon>Desulfuromonadaceae</taxon>
        <taxon>Pelobacter</taxon>
    </lineage>
</organism>
<evidence type="ECO:0000313" key="3">
    <source>
        <dbReference type="EMBL" id="ABK99812.1"/>
    </source>
</evidence>
<keyword evidence="2" id="KW-0472">Membrane</keyword>
<dbReference type="NCBIfam" id="TIGR01845">
    <property type="entry name" value="outer_NodT"/>
    <property type="match status" value="1"/>
</dbReference>
<name>A1AR42_PELPD</name>
<protein>
    <submittedName>
        <fullName evidence="3">RND efflux system, outer membrane lipoprotein, NodT family</fullName>
    </submittedName>
</protein>
<comment type="subcellular location">
    <subcellularLocation>
        <location evidence="2">Cell membrane</location>
        <topology evidence="2">Lipid-anchor</topology>
    </subcellularLocation>
</comment>
<dbReference type="PANTHER" id="PTHR30203">
    <property type="entry name" value="OUTER MEMBRANE CATION EFFLUX PROTEIN"/>
    <property type="match status" value="1"/>
</dbReference>